<dbReference type="GeneID" id="93649942"/>
<feature type="compositionally biased region" description="Basic and acidic residues" evidence="9">
    <location>
        <begin position="101"/>
        <end position="112"/>
    </location>
</feature>
<evidence type="ECO:0000256" key="3">
    <source>
        <dbReference type="ARBA" id="ARBA00022692"/>
    </source>
</evidence>
<feature type="region of interest" description="Disordered" evidence="9">
    <location>
        <begin position="1"/>
        <end position="125"/>
    </location>
</feature>
<evidence type="ECO:0000259" key="11">
    <source>
        <dbReference type="PROSITE" id="PS51762"/>
    </source>
</evidence>
<keyword evidence="8" id="KW-0961">Cell wall biogenesis/degradation</keyword>
<dbReference type="GO" id="GO:0015926">
    <property type="term" value="F:glucosidase activity"/>
    <property type="evidence" value="ECO:0007669"/>
    <property type="project" value="TreeGrafter"/>
</dbReference>
<protein>
    <submittedName>
        <fullName evidence="12">KRE6</fullName>
    </submittedName>
</protein>
<keyword evidence="6 10" id="KW-0472">Membrane</keyword>
<keyword evidence="3 10" id="KW-0812">Transmembrane</keyword>
<comment type="caution">
    <text evidence="12">The sequence shown here is derived from an EMBL/GenBank/DDBJ whole genome shotgun (WGS) entry which is preliminary data.</text>
</comment>
<dbReference type="Pfam" id="PF03935">
    <property type="entry name" value="SKN1_KRE6_Sbg1"/>
    <property type="match status" value="1"/>
</dbReference>
<dbReference type="InterPro" id="IPR000757">
    <property type="entry name" value="Beta-glucanase-like"/>
</dbReference>
<evidence type="ECO:0000256" key="6">
    <source>
        <dbReference type="ARBA" id="ARBA00023136"/>
    </source>
</evidence>
<evidence type="ECO:0000256" key="1">
    <source>
        <dbReference type="ARBA" id="ARBA00004606"/>
    </source>
</evidence>
<dbReference type="Gene3D" id="2.60.120.200">
    <property type="match status" value="1"/>
</dbReference>
<proteinExistence type="inferred from homology"/>
<dbReference type="Proteomes" id="UP000669133">
    <property type="component" value="Unassembled WGS sequence"/>
</dbReference>
<feature type="compositionally biased region" description="Low complexity" evidence="9">
    <location>
        <begin position="159"/>
        <end position="176"/>
    </location>
</feature>
<feature type="compositionally biased region" description="Polar residues" evidence="9">
    <location>
        <begin position="1"/>
        <end position="24"/>
    </location>
</feature>
<reference evidence="12 13" key="1">
    <citation type="submission" date="2020-12" db="EMBL/GenBank/DDBJ databases">
        <title>Effect of drift, selection, and recombination on the evolution of hybrid genomes in Candida yeast pathogens.</title>
        <authorList>
            <person name="Mixao V."/>
            <person name="Ksiezopolska E."/>
            <person name="Saus E."/>
            <person name="Boekhout T."/>
            <person name="Gacser A."/>
            <person name="Gabaldon T."/>
        </authorList>
    </citation>
    <scope>NUCLEOTIDE SEQUENCE [LARGE SCALE GENOMIC DNA]</scope>
    <source>
        <strain evidence="12 13">BP57</strain>
    </source>
</reference>
<dbReference type="AlphaFoldDB" id="A0A8H7ZI81"/>
<evidence type="ECO:0000256" key="2">
    <source>
        <dbReference type="ARBA" id="ARBA00010962"/>
    </source>
</evidence>
<feature type="transmembrane region" description="Helical" evidence="10">
    <location>
        <begin position="234"/>
        <end position="257"/>
    </location>
</feature>
<organism evidence="12 13">
    <name type="scientific">Candida metapsilosis</name>
    <dbReference type="NCBI Taxonomy" id="273372"/>
    <lineage>
        <taxon>Eukaryota</taxon>
        <taxon>Fungi</taxon>
        <taxon>Dikarya</taxon>
        <taxon>Ascomycota</taxon>
        <taxon>Saccharomycotina</taxon>
        <taxon>Pichiomycetes</taxon>
        <taxon>Debaryomycetaceae</taxon>
        <taxon>Candida/Lodderomyces clade</taxon>
        <taxon>Candida</taxon>
    </lineage>
</organism>
<comment type="subcellular location">
    <subcellularLocation>
        <location evidence="1">Membrane</location>
        <topology evidence="1">Single-pass type II membrane protein</topology>
    </subcellularLocation>
</comment>
<dbReference type="GO" id="GO:0005886">
    <property type="term" value="C:plasma membrane"/>
    <property type="evidence" value="ECO:0007669"/>
    <property type="project" value="TreeGrafter"/>
</dbReference>
<evidence type="ECO:0000256" key="7">
    <source>
        <dbReference type="ARBA" id="ARBA00023180"/>
    </source>
</evidence>
<dbReference type="GO" id="GO:0005789">
    <property type="term" value="C:endoplasmic reticulum membrane"/>
    <property type="evidence" value="ECO:0007669"/>
    <property type="project" value="TreeGrafter"/>
</dbReference>
<comment type="similarity">
    <text evidence="2">Belongs to the SKN1/KRE6 family.</text>
</comment>
<dbReference type="CDD" id="cd02180">
    <property type="entry name" value="GH16_fungal_KRE6_glucanase"/>
    <property type="match status" value="1"/>
</dbReference>
<evidence type="ECO:0000313" key="13">
    <source>
        <dbReference type="Proteomes" id="UP000669133"/>
    </source>
</evidence>
<name>A0A8H7ZI81_9ASCO</name>
<gene>
    <name evidence="12" type="ORF">I9W82_001313</name>
</gene>
<keyword evidence="13" id="KW-1185">Reference proteome</keyword>
<dbReference type="EMBL" id="JAEOAQ010000001">
    <property type="protein sequence ID" value="KAG5422218.1"/>
    <property type="molecule type" value="Genomic_DNA"/>
</dbReference>
<feature type="compositionally biased region" description="Polar residues" evidence="9">
    <location>
        <begin position="86"/>
        <end position="100"/>
    </location>
</feature>
<dbReference type="PROSITE" id="PS51762">
    <property type="entry name" value="GH16_2"/>
    <property type="match status" value="1"/>
</dbReference>
<sequence length="700" mass="78469">MASDRNLTSNAPRFNINSPDYEQVSSRDDVNRNPFADEGELSSHSSASPNQPGYEFQQPQSHRSVNNNNLESYGNTFSPHGGYYTNGGSSNLLMNETSSSDESRALNRDYDRLNPSSPAEFDRYPSMAGSRVVSSASLATQMYPSEKEKSGATNNYHMSQSSSSNSLNDLDSQNSNPYPNDFSPFGGYPASSFPLSIEDKEPDDYLHNPDPVVDAEYEKNRFLYDLKNIDKRSLGGLLGVIFLAIVVIVVFILLPVLTYSGATQPYRPQSYEVLTQYEYPMLSAIRQSLVDPDTPEDALTLESKSGDKWTLVFSDEFNAEGRTFYDGDDQFFTAPDIHYDATKDLEWYDPDAVTTANGTLVLRMDAFKNHDLFYRSGMVQSWNKMCFTQGRIEVSARLPNYGTVSGLWPGLWTMGNLGRPGYLGSTEGVWPYSYDTCDAGITPNQSSPDGISYLPGQRLNKCTCPGESHPNRGTGRGAPEIDIIEAEIMTVSDGSKSNNGVASQSLQLAPMDIWYMPDYDFIEIYNYSVTTMNTYAGGPYQQAFSATTTLNITWYERGDGLEHQYQRYGYEYLNDDSDGYLRWYVGRDPTLTVHSTSLHPNGNIGWRPLSKEPMSMIFNLGISNNWAYIDWNSVIFPSQFHIDYVRIYQPPDQINVGCDPSDYPTYDYIQEHLDLYSNPNITSFEDAGYSFPKNSLTGGC</sequence>
<feature type="domain" description="GH16" evidence="11">
    <location>
        <begin position="257"/>
        <end position="653"/>
    </location>
</feature>
<feature type="region of interest" description="Disordered" evidence="9">
    <location>
        <begin position="142"/>
        <end position="181"/>
    </location>
</feature>
<keyword evidence="4" id="KW-0735">Signal-anchor</keyword>
<keyword evidence="5 10" id="KW-1133">Transmembrane helix</keyword>
<dbReference type="PANTHER" id="PTHR31361:SF1">
    <property type="entry name" value="BETA-GLUCAN SYNTHESIS-ASSOCIATED PROTEIN KRE6-RELATED"/>
    <property type="match status" value="1"/>
</dbReference>
<evidence type="ECO:0000256" key="4">
    <source>
        <dbReference type="ARBA" id="ARBA00022968"/>
    </source>
</evidence>
<dbReference type="InterPro" id="IPR013320">
    <property type="entry name" value="ConA-like_dom_sf"/>
</dbReference>
<feature type="compositionally biased region" description="Polar residues" evidence="9">
    <location>
        <begin position="42"/>
        <end position="78"/>
    </location>
</feature>
<evidence type="ECO:0000313" key="12">
    <source>
        <dbReference type="EMBL" id="KAG5422218.1"/>
    </source>
</evidence>
<dbReference type="RefSeq" id="XP_067551334.1">
    <property type="nucleotide sequence ID" value="XM_067690045.1"/>
</dbReference>
<dbReference type="OrthoDB" id="412647at2759"/>
<accession>A0A8H7ZI81</accession>
<dbReference type="GO" id="GO:0006078">
    <property type="term" value="P:(1-&gt;6)-beta-D-glucan biosynthetic process"/>
    <property type="evidence" value="ECO:0007669"/>
    <property type="project" value="TreeGrafter"/>
</dbReference>
<evidence type="ECO:0000256" key="10">
    <source>
        <dbReference type="SAM" id="Phobius"/>
    </source>
</evidence>
<dbReference type="SUPFAM" id="SSF49899">
    <property type="entry name" value="Concanavalin A-like lectins/glucanases"/>
    <property type="match status" value="1"/>
</dbReference>
<dbReference type="GO" id="GO:0031505">
    <property type="term" value="P:fungal-type cell wall organization"/>
    <property type="evidence" value="ECO:0007669"/>
    <property type="project" value="TreeGrafter"/>
</dbReference>
<evidence type="ECO:0000256" key="8">
    <source>
        <dbReference type="ARBA" id="ARBA00023316"/>
    </source>
</evidence>
<keyword evidence="7" id="KW-0325">Glycoprotein</keyword>
<dbReference type="PANTHER" id="PTHR31361">
    <property type="entry name" value="BETA-GLUCAN SYNTHESIS-ASSOCIATED PROTEIN KRE6-RELATED"/>
    <property type="match status" value="1"/>
</dbReference>
<evidence type="ECO:0000256" key="9">
    <source>
        <dbReference type="SAM" id="MobiDB-lite"/>
    </source>
</evidence>
<evidence type="ECO:0000256" key="5">
    <source>
        <dbReference type="ARBA" id="ARBA00022989"/>
    </source>
</evidence>
<dbReference type="InterPro" id="IPR005629">
    <property type="entry name" value="Skn1/Kre6/Sbg1"/>
</dbReference>